<accession>A0ABS7TFL1</accession>
<dbReference type="Gene3D" id="3.40.630.30">
    <property type="match status" value="1"/>
</dbReference>
<dbReference type="PROSITE" id="PS51186">
    <property type="entry name" value="GNAT"/>
    <property type="match status" value="1"/>
</dbReference>
<dbReference type="PANTHER" id="PTHR43610:SF1">
    <property type="entry name" value="N-ACETYLTRANSFERASE DOMAIN-CONTAINING PROTEIN"/>
    <property type="match status" value="1"/>
</dbReference>
<evidence type="ECO:0000313" key="3">
    <source>
        <dbReference type="Proteomes" id="UP001430290"/>
    </source>
</evidence>
<evidence type="ECO:0000313" key="2">
    <source>
        <dbReference type="EMBL" id="MBZ4186654.1"/>
    </source>
</evidence>
<dbReference type="RefSeq" id="WP_223629328.1">
    <property type="nucleotide sequence ID" value="NZ_JAIQDJ010000005.1"/>
</dbReference>
<dbReference type="Proteomes" id="UP001430290">
    <property type="component" value="Unassembled WGS sequence"/>
</dbReference>
<name>A0ABS7TFL1_9GAMM</name>
<dbReference type="InterPro" id="IPR016181">
    <property type="entry name" value="Acyl_CoA_acyltransferase"/>
</dbReference>
<sequence length="198" mass="21513">MHAVLTPIVLKAHGVRLEPLALAHVDGLIDASCDGALATLNFTSVPAANPADVRAYIEAALAGQHAGTMLPFAVLDAAGQVLGSTRYYDIDSSVPTLAIGYTWYRASVQRSHVNTTCKRLLLGHAFEALGMRTVYLHTSHANLRSQAAIERLGAHKDGVLRQHKRHKDGSLRDTVCYSIIDTEWPELRKRLDARLVAG</sequence>
<reference evidence="2" key="1">
    <citation type="submission" date="2021-09" db="EMBL/GenBank/DDBJ databases">
        <authorList>
            <person name="Wu T."/>
            <person name="Guo S.Z."/>
        </authorList>
    </citation>
    <scope>NUCLEOTIDE SEQUENCE</scope>
    <source>
        <strain evidence="2">RSS-23</strain>
    </source>
</reference>
<dbReference type="EMBL" id="JAIQDJ010000005">
    <property type="protein sequence ID" value="MBZ4186654.1"/>
    <property type="molecule type" value="Genomic_DNA"/>
</dbReference>
<keyword evidence="3" id="KW-1185">Reference proteome</keyword>
<organism evidence="2 3">
    <name type="scientific">Thermomonas beijingensis</name>
    <dbReference type="NCBI Taxonomy" id="2872701"/>
    <lineage>
        <taxon>Bacteria</taxon>
        <taxon>Pseudomonadati</taxon>
        <taxon>Pseudomonadota</taxon>
        <taxon>Gammaproteobacteria</taxon>
        <taxon>Lysobacterales</taxon>
        <taxon>Lysobacteraceae</taxon>
        <taxon>Thermomonas</taxon>
    </lineage>
</organism>
<dbReference type="Pfam" id="PF13302">
    <property type="entry name" value="Acetyltransf_3"/>
    <property type="match status" value="1"/>
</dbReference>
<evidence type="ECO:0000259" key="1">
    <source>
        <dbReference type="PROSITE" id="PS51186"/>
    </source>
</evidence>
<feature type="domain" description="N-acetyltransferase" evidence="1">
    <location>
        <begin position="15"/>
        <end position="176"/>
    </location>
</feature>
<comment type="caution">
    <text evidence="2">The sequence shown here is derived from an EMBL/GenBank/DDBJ whole genome shotgun (WGS) entry which is preliminary data.</text>
</comment>
<dbReference type="SUPFAM" id="SSF55729">
    <property type="entry name" value="Acyl-CoA N-acyltransferases (Nat)"/>
    <property type="match status" value="1"/>
</dbReference>
<dbReference type="PANTHER" id="PTHR43610">
    <property type="entry name" value="BLL6696 PROTEIN"/>
    <property type="match status" value="1"/>
</dbReference>
<protein>
    <submittedName>
        <fullName evidence="2">GNAT family N-acetyltransferase</fullName>
    </submittedName>
</protein>
<dbReference type="InterPro" id="IPR000182">
    <property type="entry name" value="GNAT_dom"/>
</dbReference>
<proteinExistence type="predicted"/>
<gene>
    <name evidence="2" type="ORF">K7B09_10005</name>
</gene>